<dbReference type="InterPro" id="IPR017871">
    <property type="entry name" value="ABC_transporter-like_CS"/>
</dbReference>
<evidence type="ECO:0000313" key="6">
    <source>
        <dbReference type="EMBL" id="KAF9605581.1"/>
    </source>
</evidence>
<dbReference type="GO" id="GO:0005524">
    <property type="term" value="F:ATP binding"/>
    <property type="evidence" value="ECO:0007669"/>
    <property type="project" value="UniProtKB-KW"/>
</dbReference>
<dbReference type="AlphaFoldDB" id="A0A835HTQ5"/>
<evidence type="ECO:0000256" key="1">
    <source>
        <dbReference type="ARBA" id="ARBA00022448"/>
    </source>
</evidence>
<dbReference type="GO" id="GO:0016887">
    <property type="term" value="F:ATP hydrolysis activity"/>
    <property type="evidence" value="ECO:0007669"/>
    <property type="project" value="InterPro"/>
</dbReference>
<dbReference type="SMART" id="SM00382">
    <property type="entry name" value="AAA"/>
    <property type="match status" value="1"/>
</dbReference>
<evidence type="ECO:0000256" key="2">
    <source>
        <dbReference type="ARBA" id="ARBA00022737"/>
    </source>
</evidence>
<dbReference type="InterPro" id="IPR027417">
    <property type="entry name" value="P-loop_NTPase"/>
</dbReference>
<dbReference type="InterPro" id="IPR039421">
    <property type="entry name" value="Type_1_exporter"/>
</dbReference>
<accession>A0A835HTQ5</accession>
<dbReference type="PANTHER" id="PTHR43394:SF11">
    <property type="entry name" value="ATP-BINDING CASSETTE TRANSPORTER"/>
    <property type="match status" value="1"/>
</dbReference>
<dbReference type="OrthoDB" id="6500128at2759"/>
<keyword evidence="7" id="KW-1185">Reference proteome</keyword>
<keyword evidence="3" id="KW-0547">Nucleotide-binding</keyword>
<dbReference type="GO" id="GO:0015421">
    <property type="term" value="F:ABC-type oligopeptide transporter activity"/>
    <property type="evidence" value="ECO:0007669"/>
    <property type="project" value="TreeGrafter"/>
</dbReference>
<dbReference type="InterPro" id="IPR003439">
    <property type="entry name" value="ABC_transporter-like_ATP-bd"/>
</dbReference>
<dbReference type="EMBL" id="JADFTS010000005">
    <property type="protein sequence ID" value="KAF9605581.1"/>
    <property type="molecule type" value="Genomic_DNA"/>
</dbReference>
<dbReference type="PANTHER" id="PTHR43394">
    <property type="entry name" value="ATP-DEPENDENT PERMEASE MDL1, MITOCHONDRIAL"/>
    <property type="match status" value="1"/>
</dbReference>
<evidence type="ECO:0000313" key="7">
    <source>
        <dbReference type="Proteomes" id="UP000631114"/>
    </source>
</evidence>
<evidence type="ECO:0000256" key="3">
    <source>
        <dbReference type="ARBA" id="ARBA00022741"/>
    </source>
</evidence>
<feature type="domain" description="ABC transporter" evidence="5">
    <location>
        <begin position="1"/>
        <end position="187"/>
    </location>
</feature>
<organism evidence="6 7">
    <name type="scientific">Coptis chinensis</name>
    <dbReference type="NCBI Taxonomy" id="261450"/>
    <lineage>
        <taxon>Eukaryota</taxon>
        <taxon>Viridiplantae</taxon>
        <taxon>Streptophyta</taxon>
        <taxon>Embryophyta</taxon>
        <taxon>Tracheophyta</taxon>
        <taxon>Spermatophyta</taxon>
        <taxon>Magnoliopsida</taxon>
        <taxon>Ranunculales</taxon>
        <taxon>Ranunculaceae</taxon>
        <taxon>Coptidoideae</taxon>
        <taxon>Coptis</taxon>
    </lineage>
</organism>
<keyword evidence="4" id="KW-0067">ATP-binding</keyword>
<keyword evidence="1" id="KW-0813">Transport</keyword>
<dbReference type="Gene3D" id="3.40.50.300">
    <property type="entry name" value="P-loop containing nucleotide triphosphate hydrolases"/>
    <property type="match status" value="2"/>
</dbReference>
<evidence type="ECO:0000259" key="5">
    <source>
        <dbReference type="PROSITE" id="PS50893"/>
    </source>
</evidence>
<dbReference type="InterPro" id="IPR003593">
    <property type="entry name" value="AAA+_ATPase"/>
</dbReference>
<dbReference type="PROSITE" id="PS00211">
    <property type="entry name" value="ABC_TRANSPORTER_1"/>
    <property type="match status" value="1"/>
</dbReference>
<sequence>MGLSLEVDSRTTVALVGKSGSGKSSIISLIERFYDPLKGSVVIDGVDIKSYNLRALRSHIALVSQEPTLFAGTIHENIIYGKEKATEAELSGGQKQRINLARAILKNPAILLLDEATSALDSRSESLVQDALEKMMIGRTCVVVAHRLSTIQKADSIAVIDNGRIAEKGSHSELLARGEKGSYYSLVRLQRCHTTETKQEK</sequence>
<dbReference type="SUPFAM" id="SSF52540">
    <property type="entry name" value="P-loop containing nucleoside triphosphate hydrolases"/>
    <property type="match status" value="1"/>
</dbReference>
<dbReference type="GO" id="GO:0005743">
    <property type="term" value="C:mitochondrial inner membrane"/>
    <property type="evidence" value="ECO:0007669"/>
    <property type="project" value="TreeGrafter"/>
</dbReference>
<dbReference type="GO" id="GO:0090374">
    <property type="term" value="P:oligopeptide export from mitochondrion"/>
    <property type="evidence" value="ECO:0007669"/>
    <property type="project" value="TreeGrafter"/>
</dbReference>
<proteinExistence type="predicted"/>
<evidence type="ECO:0000256" key="4">
    <source>
        <dbReference type="ARBA" id="ARBA00022840"/>
    </source>
</evidence>
<name>A0A835HTQ5_9MAGN</name>
<gene>
    <name evidence="6" type="ORF">IFM89_017924</name>
</gene>
<dbReference type="PROSITE" id="PS50893">
    <property type="entry name" value="ABC_TRANSPORTER_2"/>
    <property type="match status" value="1"/>
</dbReference>
<reference evidence="6 7" key="1">
    <citation type="submission" date="2020-10" db="EMBL/GenBank/DDBJ databases">
        <title>The Coptis chinensis genome and diversification of protoberbering-type alkaloids.</title>
        <authorList>
            <person name="Wang B."/>
            <person name="Shu S."/>
            <person name="Song C."/>
            <person name="Liu Y."/>
        </authorList>
    </citation>
    <scope>NUCLEOTIDE SEQUENCE [LARGE SCALE GENOMIC DNA]</scope>
    <source>
        <strain evidence="6">HL-2020</strain>
        <tissue evidence="6">Leaf</tissue>
    </source>
</reference>
<dbReference type="Pfam" id="PF00005">
    <property type="entry name" value="ABC_tran"/>
    <property type="match status" value="1"/>
</dbReference>
<comment type="caution">
    <text evidence="6">The sequence shown here is derived from an EMBL/GenBank/DDBJ whole genome shotgun (WGS) entry which is preliminary data.</text>
</comment>
<keyword evidence="2" id="KW-0677">Repeat</keyword>
<protein>
    <recommendedName>
        <fullName evidence="5">ABC transporter domain-containing protein</fullName>
    </recommendedName>
</protein>
<dbReference type="Proteomes" id="UP000631114">
    <property type="component" value="Unassembled WGS sequence"/>
</dbReference>